<evidence type="ECO:0000256" key="1">
    <source>
        <dbReference type="SAM" id="MobiDB-lite"/>
    </source>
</evidence>
<evidence type="ECO:0000313" key="2">
    <source>
        <dbReference type="EMBL" id="GIY89293.1"/>
    </source>
</evidence>
<name>A0AAV4X3P3_9ARAC</name>
<organism evidence="2 3">
    <name type="scientific">Caerostris darwini</name>
    <dbReference type="NCBI Taxonomy" id="1538125"/>
    <lineage>
        <taxon>Eukaryota</taxon>
        <taxon>Metazoa</taxon>
        <taxon>Ecdysozoa</taxon>
        <taxon>Arthropoda</taxon>
        <taxon>Chelicerata</taxon>
        <taxon>Arachnida</taxon>
        <taxon>Araneae</taxon>
        <taxon>Araneomorphae</taxon>
        <taxon>Entelegynae</taxon>
        <taxon>Araneoidea</taxon>
        <taxon>Araneidae</taxon>
        <taxon>Caerostris</taxon>
    </lineage>
</organism>
<keyword evidence="3" id="KW-1185">Reference proteome</keyword>
<evidence type="ECO:0000313" key="3">
    <source>
        <dbReference type="Proteomes" id="UP001054837"/>
    </source>
</evidence>
<dbReference type="EMBL" id="BPLQ01015594">
    <property type="protein sequence ID" value="GIY89293.1"/>
    <property type="molecule type" value="Genomic_DNA"/>
</dbReference>
<protein>
    <submittedName>
        <fullName evidence="2">Uncharacterized protein</fullName>
    </submittedName>
</protein>
<proteinExistence type="predicted"/>
<accession>A0AAV4X3P3</accession>
<reference evidence="2 3" key="1">
    <citation type="submission" date="2021-06" db="EMBL/GenBank/DDBJ databases">
        <title>Caerostris darwini draft genome.</title>
        <authorList>
            <person name="Kono N."/>
            <person name="Arakawa K."/>
        </authorList>
    </citation>
    <scope>NUCLEOTIDE SEQUENCE [LARGE SCALE GENOMIC DNA]</scope>
</reference>
<dbReference type="AlphaFoldDB" id="A0AAV4X3P3"/>
<feature type="region of interest" description="Disordered" evidence="1">
    <location>
        <begin position="36"/>
        <end position="59"/>
    </location>
</feature>
<comment type="caution">
    <text evidence="2">The sequence shown here is derived from an EMBL/GenBank/DDBJ whole genome shotgun (WGS) entry which is preliminary data.</text>
</comment>
<dbReference type="Proteomes" id="UP001054837">
    <property type="component" value="Unassembled WGS sequence"/>
</dbReference>
<sequence>MGFLARKGCLFRLHNPCFRRLLSTVVELRDDLRNNSPCTRSSFEKGEKQESPGGHEIINCHRQSGSSEAVLLIVGPSNTSYPLELQIEGPNGSINGGG</sequence>
<gene>
    <name evidence="2" type="ORF">CDAR_59471</name>
</gene>